<evidence type="ECO:0000256" key="1">
    <source>
        <dbReference type="ARBA" id="ARBA00023015"/>
    </source>
</evidence>
<dbReference type="Proteomes" id="UP000839530">
    <property type="component" value="Unassembled WGS sequence"/>
</dbReference>
<reference evidence="6" key="1">
    <citation type="submission" date="2016-09" db="EMBL/GenBank/DDBJ databases">
        <title>Whole genome sequencing of Salmonella enterica.</title>
        <authorList>
            <person name="Bell R."/>
        </authorList>
    </citation>
    <scope>NUCLEOTIDE SEQUENCE [LARGE SCALE GENOMIC DNA]</scope>
    <source>
        <strain evidence="6">CFSAN044929</strain>
    </source>
</reference>
<dbReference type="SUPFAM" id="SSF46689">
    <property type="entry name" value="Homeodomain-like"/>
    <property type="match status" value="1"/>
</dbReference>
<proteinExistence type="predicted"/>
<evidence type="ECO:0000256" key="3">
    <source>
        <dbReference type="ARBA" id="ARBA00023163"/>
    </source>
</evidence>
<dbReference type="Proteomes" id="UP000866740">
    <property type="component" value="Unassembled WGS sequence"/>
</dbReference>
<feature type="domain" description="HTH araC/xylS-type" evidence="4">
    <location>
        <begin position="175"/>
        <end position="276"/>
    </location>
</feature>
<dbReference type="SMART" id="SM00342">
    <property type="entry name" value="HTH_ARAC"/>
    <property type="match status" value="1"/>
</dbReference>
<comment type="caution">
    <text evidence="6">The sequence shown here is derived from an EMBL/GenBank/DDBJ whole genome shotgun (WGS) entry which is preliminary data.</text>
</comment>
<dbReference type="Pfam" id="PF12833">
    <property type="entry name" value="HTH_18"/>
    <property type="match status" value="1"/>
</dbReference>
<evidence type="ECO:0000313" key="6">
    <source>
        <dbReference type="EMBL" id="OHJ48441.1"/>
    </source>
</evidence>
<dbReference type="Gene3D" id="1.10.10.60">
    <property type="entry name" value="Homeodomain-like"/>
    <property type="match status" value="1"/>
</dbReference>
<name>A0A3F3J5Q3_SALER</name>
<dbReference type="InterPro" id="IPR009057">
    <property type="entry name" value="Homeodomain-like_sf"/>
</dbReference>
<keyword evidence="2" id="KW-0238">DNA-binding</keyword>
<dbReference type="AlphaFoldDB" id="A0A3F3J5Q3"/>
<dbReference type="PANTHER" id="PTHR43280:SF28">
    <property type="entry name" value="HTH-TYPE TRANSCRIPTIONAL ACTIVATOR RHAS"/>
    <property type="match status" value="1"/>
</dbReference>
<gene>
    <name evidence="5" type="ORF">A7E06_24570</name>
    <name evidence="6" type="ORF">A7S51_21405</name>
</gene>
<dbReference type="GO" id="GO:0003700">
    <property type="term" value="F:DNA-binding transcription factor activity"/>
    <property type="evidence" value="ECO:0007669"/>
    <property type="project" value="InterPro"/>
</dbReference>
<reference evidence="5" key="2">
    <citation type="submission" date="2018-07" db="EMBL/GenBank/DDBJ databases">
        <authorList>
            <consortium name="GenomeTrakr network: Whole genome sequencing for foodborne pathogen traceback"/>
        </authorList>
    </citation>
    <scope>NUCLEOTIDE SEQUENCE [LARGE SCALE GENOMIC DNA]</scope>
    <source>
        <strain evidence="5">CFSAN048114</strain>
    </source>
</reference>
<accession>A0A3F3J5Q3</accession>
<dbReference type="RefSeq" id="WP_070802614.1">
    <property type="nucleotide sequence ID" value="NZ_MLTE01000017.1"/>
</dbReference>
<evidence type="ECO:0000313" key="5">
    <source>
        <dbReference type="EMBL" id="MIV46578.1"/>
    </source>
</evidence>
<dbReference type="EMBL" id="RSUV01000025">
    <property type="protein sequence ID" value="MIV46578.1"/>
    <property type="molecule type" value="Genomic_DNA"/>
</dbReference>
<dbReference type="PANTHER" id="PTHR43280">
    <property type="entry name" value="ARAC-FAMILY TRANSCRIPTIONAL REGULATOR"/>
    <property type="match status" value="1"/>
</dbReference>
<organism evidence="6">
    <name type="scientific">Salmonella enterica</name>
    <name type="common">Salmonella choleraesuis</name>
    <dbReference type="NCBI Taxonomy" id="28901"/>
    <lineage>
        <taxon>Bacteria</taxon>
        <taxon>Pseudomonadati</taxon>
        <taxon>Pseudomonadota</taxon>
        <taxon>Gammaproteobacteria</taxon>
        <taxon>Enterobacterales</taxon>
        <taxon>Enterobacteriaceae</taxon>
        <taxon>Salmonella</taxon>
    </lineage>
</organism>
<dbReference type="EMBL" id="MLTE01000017">
    <property type="protein sequence ID" value="OHJ48441.1"/>
    <property type="molecule type" value="Genomic_DNA"/>
</dbReference>
<keyword evidence="1" id="KW-0805">Transcription regulation</keyword>
<keyword evidence="3" id="KW-0804">Transcription</keyword>
<protein>
    <submittedName>
        <fullName evidence="6">AraC family transcriptional regulator</fullName>
    </submittedName>
</protein>
<evidence type="ECO:0000259" key="4">
    <source>
        <dbReference type="PROSITE" id="PS01124"/>
    </source>
</evidence>
<dbReference type="InterPro" id="IPR018062">
    <property type="entry name" value="HTH_AraC-typ_CS"/>
</dbReference>
<sequence>MERLHQVLLASNASIESIEHCSLPYVFLPSTSTLNNDCYIDIFYILDGTGELMFNKLPIKELSKGDFILLKRENSDYFILSGHADTVVIHAKILPRGLYLDLVMYHGYHESLKVLRKECTDVLYIAAEMMKLLLCLKNKGTQMNRLIEIPMALFFVQLYVVESSWLSLSSYNSEHKLSNLMLEIIKNPCAPWRVKDMAKKYNMSTNFFIDEFRKLAGVTPFVFLKKTRLNRGRKLLENTEKPVSIIARECGYNSHASFAYYIKKEFGFPPLKIRRNAKINIDSISSEDNC</sequence>
<dbReference type="GO" id="GO:0043565">
    <property type="term" value="F:sequence-specific DNA binding"/>
    <property type="evidence" value="ECO:0007669"/>
    <property type="project" value="InterPro"/>
</dbReference>
<dbReference type="PROSITE" id="PS01124">
    <property type="entry name" value="HTH_ARAC_FAMILY_2"/>
    <property type="match status" value="1"/>
</dbReference>
<dbReference type="InterPro" id="IPR018060">
    <property type="entry name" value="HTH_AraC"/>
</dbReference>
<dbReference type="PROSITE" id="PS00041">
    <property type="entry name" value="HTH_ARAC_FAMILY_1"/>
    <property type="match status" value="1"/>
</dbReference>
<evidence type="ECO:0000256" key="2">
    <source>
        <dbReference type="ARBA" id="ARBA00023125"/>
    </source>
</evidence>